<name>A0AAV2VV00_9VIBR</name>
<comment type="caution">
    <text evidence="1">The sequence shown here is derived from an EMBL/GenBank/DDBJ whole genome shotgun (WGS) entry which is preliminary data.</text>
</comment>
<protein>
    <submittedName>
        <fullName evidence="1">Uncharacterized protein</fullName>
    </submittedName>
</protein>
<accession>A0AAV2VV00</accession>
<proteinExistence type="predicted"/>
<sequence length="21" mass="2554">MSKAFYMSQDPFYMLYQGQSM</sequence>
<evidence type="ECO:0000313" key="1">
    <source>
        <dbReference type="EMBL" id="CCO48541.1"/>
    </source>
</evidence>
<dbReference type="AlphaFoldDB" id="A0AAV2VV00"/>
<evidence type="ECO:0000313" key="2">
    <source>
        <dbReference type="Proteomes" id="UP000018211"/>
    </source>
</evidence>
<organism evidence="1 2">
    <name type="scientific">Vibrio nigripulchritudo SOn1</name>
    <dbReference type="NCBI Taxonomy" id="1238450"/>
    <lineage>
        <taxon>Bacteria</taxon>
        <taxon>Pseudomonadati</taxon>
        <taxon>Pseudomonadota</taxon>
        <taxon>Gammaproteobacteria</taxon>
        <taxon>Vibrionales</taxon>
        <taxon>Vibrionaceae</taxon>
        <taxon>Vibrio</taxon>
    </lineage>
</organism>
<gene>
    <name evidence="1" type="ORF">VIBNISOn1_560076</name>
</gene>
<dbReference type="Proteomes" id="UP000018211">
    <property type="component" value="Unassembled WGS sequence"/>
</dbReference>
<reference evidence="1 2" key="1">
    <citation type="journal article" date="2013" name="ISME J.">
        <title>Comparative genomics of pathogenic lineages of Vibrio nigripulchritudo identifies virulence-associated traits.</title>
        <authorList>
            <person name="Goudenege D."/>
            <person name="Labreuche Y."/>
            <person name="Krin E."/>
            <person name="Ansquer D."/>
            <person name="Mangenot S."/>
            <person name="Calteau A."/>
            <person name="Medigue C."/>
            <person name="Mazel D."/>
            <person name="Polz M.F."/>
            <person name="Le Roux F."/>
        </authorList>
    </citation>
    <scope>NUCLEOTIDE SEQUENCE [LARGE SCALE GENOMIC DNA]</scope>
    <source>
        <strain evidence="1 2">SOn1</strain>
    </source>
</reference>
<dbReference type="EMBL" id="CAOF01000149">
    <property type="protein sequence ID" value="CCO48541.1"/>
    <property type="molecule type" value="Genomic_DNA"/>
</dbReference>